<evidence type="ECO:0000313" key="3">
    <source>
        <dbReference type="Proteomes" id="UP000295357"/>
    </source>
</evidence>
<dbReference type="PIRSF" id="PIRSF003113">
    <property type="entry name" value="BolA"/>
    <property type="match status" value="1"/>
</dbReference>
<proteinExistence type="inferred from homology"/>
<dbReference type="InterPro" id="IPR036065">
    <property type="entry name" value="BolA-like_sf"/>
</dbReference>
<organism evidence="2 3">
    <name type="scientific">Roseateles asaccharophilus</name>
    <dbReference type="NCBI Taxonomy" id="582607"/>
    <lineage>
        <taxon>Bacteria</taxon>
        <taxon>Pseudomonadati</taxon>
        <taxon>Pseudomonadota</taxon>
        <taxon>Betaproteobacteria</taxon>
        <taxon>Burkholderiales</taxon>
        <taxon>Sphaerotilaceae</taxon>
        <taxon>Roseateles</taxon>
    </lineage>
</organism>
<dbReference type="Gene3D" id="3.30.300.90">
    <property type="entry name" value="BolA-like"/>
    <property type="match status" value="1"/>
</dbReference>
<dbReference type="EMBL" id="SNXE01000003">
    <property type="protein sequence ID" value="TDP11119.1"/>
    <property type="molecule type" value="Genomic_DNA"/>
</dbReference>
<protein>
    <submittedName>
        <fullName evidence="2">BolA protein family transcriptional regulator</fullName>
    </submittedName>
</protein>
<dbReference type="RefSeq" id="WP_133603042.1">
    <property type="nucleotide sequence ID" value="NZ_JAUFPJ010000010.1"/>
</dbReference>
<sequence length="87" mass="9835">MSLLAEIETLLRDRLAPSELVLRDDSAQHAGHAGAREGGHYHAFIVSERFRNLPRVARHRLVYDALAELMKRGIHALAIDARTPEER</sequence>
<comment type="similarity">
    <text evidence="1">Belongs to the BolA/IbaG family.</text>
</comment>
<comment type="caution">
    <text evidence="2">The sequence shown here is derived from an EMBL/GenBank/DDBJ whole genome shotgun (WGS) entry which is preliminary data.</text>
</comment>
<dbReference type="GO" id="GO:0016226">
    <property type="term" value="P:iron-sulfur cluster assembly"/>
    <property type="evidence" value="ECO:0007669"/>
    <property type="project" value="TreeGrafter"/>
</dbReference>
<name>A0A4R6N6Z8_9BURK</name>
<dbReference type="PANTHER" id="PTHR46230:SF7">
    <property type="entry name" value="BOLA-LIKE PROTEIN 1"/>
    <property type="match status" value="1"/>
</dbReference>
<dbReference type="OrthoDB" id="5296536at2"/>
<dbReference type="InterPro" id="IPR002634">
    <property type="entry name" value="BolA"/>
</dbReference>
<gene>
    <name evidence="2" type="ORF">DFR39_10342</name>
</gene>
<dbReference type="Pfam" id="PF01722">
    <property type="entry name" value="BolA"/>
    <property type="match status" value="1"/>
</dbReference>
<accession>A0A4R6N6Z8</accession>
<dbReference type="PANTHER" id="PTHR46230">
    <property type="match status" value="1"/>
</dbReference>
<keyword evidence="3" id="KW-1185">Reference proteome</keyword>
<evidence type="ECO:0000313" key="2">
    <source>
        <dbReference type="EMBL" id="TDP11119.1"/>
    </source>
</evidence>
<reference evidence="2 3" key="1">
    <citation type="submission" date="2019-03" db="EMBL/GenBank/DDBJ databases">
        <title>Genomic Encyclopedia of Type Strains, Phase IV (KMG-IV): sequencing the most valuable type-strain genomes for metagenomic binning, comparative biology and taxonomic classification.</title>
        <authorList>
            <person name="Goeker M."/>
        </authorList>
    </citation>
    <scope>NUCLEOTIDE SEQUENCE [LARGE SCALE GENOMIC DNA]</scope>
    <source>
        <strain evidence="2 3">DSM 25082</strain>
    </source>
</reference>
<dbReference type="AlphaFoldDB" id="A0A4R6N6Z8"/>
<evidence type="ECO:0000256" key="1">
    <source>
        <dbReference type="RuleBase" id="RU003860"/>
    </source>
</evidence>
<dbReference type="Proteomes" id="UP000295357">
    <property type="component" value="Unassembled WGS sequence"/>
</dbReference>
<dbReference type="SUPFAM" id="SSF82657">
    <property type="entry name" value="BolA-like"/>
    <property type="match status" value="1"/>
</dbReference>